<proteinExistence type="predicted"/>
<gene>
    <name evidence="2" type="ORF">OKE68_07125</name>
</gene>
<dbReference type="RefSeq" id="WP_237190307.1">
    <property type="nucleotide sequence ID" value="NZ_CP081925.1"/>
</dbReference>
<dbReference type="EMBL" id="JAOZYT010000039">
    <property type="protein sequence ID" value="MCW0524081.1"/>
    <property type="molecule type" value="Genomic_DNA"/>
</dbReference>
<dbReference type="GO" id="GO:0003677">
    <property type="term" value="F:DNA binding"/>
    <property type="evidence" value="ECO:0007669"/>
    <property type="project" value="UniProtKB-KW"/>
</dbReference>
<evidence type="ECO:0000313" key="2">
    <source>
        <dbReference type="EMBL" id="MCW0524081.1"/>
    </source>
</evidence>
<dbReference type="Proteomes" id="UP001207440">
    <property type="component" value="Unassembled WGS sequence"/>
</dbReference>
<feature type="domain" description="Arm DNA-binding" evidence="1">
    <location>
        <begin position="13"/>
        <end position="58"/>
    </location>
</feature>
<comment type="caution">
    <text evidence="2">The sequence shown here is derived from an EMBL/GenBank/DDBJ whole genome shotgun (WGS) entry which is preliminary data.</text>
</comment>
<sequence>MKQTKRTTFTVLFYLKRKNPKADGTIPIMARITINGKNEPFSTKLSLSPSLDLQNSQVCGKTDEAK</sequence>
<dbReference type="Pfam" id="PF17293">
    <property type="entry name" value="Arm-DNA-bind_5"/>
    <property type="match status" value="1"/>
</dbReference>
<dbReference type="AlphaFoldDB" id="A0AAP3EWT7"/>
<dbReference type="InterPro" id="IPR035386">
    <property type="entry name" value="Arm-DNA-bind_5"/>
</dbReference>
<evidence type="ECO:0000259" key="1">
    <source>
        <dbReference type="Pfam" id="PF17293"/>
    </source>
</evidence>
<accession>A0AAP3EWT7</accession>
<evidence type="ECO:0000313" key="3">
    <source>
        <dbReference type="Proteomes" id="UP001207440"/>
    </source>
</evidence>
<protein>
    <submittedName>
        <fullName evidence="2">Arm DNA-binding domain-containing protein</fullName>
    </submittedName>
</protein>
<keyword evidence="2" id="KW-0238">DNA-binding</keyword>
<organism evidence="2 3">
    <name type="scientific">Riemerella anatipestifer</name>
    <name type="common">Moraxella anatipestifer</name>
    <dbReference type="NCBI Taxonomy" id="34085"/>
    <lineage>
        <taxon>Bacteria</taxon>
        <taxon>Pseudomonadati</taxon>
        <taxon>Bacteroidota</taxon>
        <taxon>Flavobacteriia</taxon>
        <taxon>Flavobacteriales</taxon>
        <taxon>Weeksellaceae</taxon>
        <taxon>Riemerella</taxon>
    </lineage>
</organism>
<name>A0AAP3EWT7_RIEAN</name>
<reference evidence="2" key="1">
    <citation type="submission" date="2022-10" db="EMBL/GenBank/DDBJ databases">
        <title>Sifting through the core-genome to identify putative cross-protective antigens against Riemerella anatipestifer.</title>
        <authorList>
            <person name="Zheng X."/>
            <person name="Zhang W."/>
        </authorList>
    </citation>
    <scope>NUCLEOTIDE SEQUENCE</scope>
    <source>
        <strain evidence="2">ZWRA178</strain>
    </source>
</reference>